<dbReference type="SUPFAM" id="SSF46785">
    <property type="entry name" value="Winged helix' DNA-binding domain"/>
    <property type="match status" value="1"/>
</dbReference>
<dbReference type="PROSITE" id="PS50987">
    <property type="entry name" value="HTH_ARSR_2"/>
    <property type="match status" value="1"/>
</dbReference>
<evidence type="ECO:0000256" key="1">
    <source>
        <dbReference type="ARBA" id="ARBA00023015"/>
    </source>
</evidence>
<dbReference type="PRINTS" id="PR00778">
    <property type="entry name" value="HTHARSR"/>
</dbReference>
<evidence type="ECO:0000313" key="5">
    <source>
        <dbReference type="EMBL" id="AVO43927.1"/>
    </source>
</evidence>
<dbReference type="InterPro" id="IPR051011">
    <property type="entry name" value="Metal_resp_trans_reg"/>
</dbReference>
<dbReference type="NCBIfam" id="NF033788">
    <property type="entry name" value="HTH_metalloreg"/>
    <property type="match status" value="1"/>
</dbReference>
<gene>
    <name evidence="5" type="ORF">C6569_01945</name>
</gene>
<evidence type="ECO:0000256" key="3">
    <source>
        <dbReference type="ARBA" id="ARBA00023163"/>
    </source>
</evidence>
<name>A0A2S0N7F0_9HYPH</name>
<dbReference type="InterPro" id="IPR036390">
    <property type="entry name" value="WH_DNA-bd_sf"/>
</dbReference>
<keyword evidence="2" id="KW-0238">DNA-binding</keyword>
<feature type="domain" description="HTH arsR-type" evidence="4">
    <location>
        <begin position="26"/>
        <end position="119"/>
    </location>
</feature>
<reference evidence="5 6" key="1">
    <citation type="submission" date="2018-03" db="EMBL/GenBank/DDBJ databases">
        <title>Genome sequencing of Phreatobacter sp.</title>
        <authorList>
            <person name="Kim S.-J."/>
            <person name="Heo J."/>
            <person name="Kwon S.-W."/>
        </authorList>
    </citation>
    <scope>NUCLEOTIDE SEQUENCE [LARGE SCALE GENOMIC DNA]</scope>
    <source>
        <strain evidence="5 6">S-12</strain>
    </source>
</reference>
<dbReference type="InterPro" id="IPR001845">
    <property type="entry name" value="HTH_ArsR_DNA-bd_dom"/>
</dbReference>
<dbReference type="PANTHER" id="PTHR43132:SF2">
    <property type="entry name" value="ARSENICAL RESISTANCE OPERON REPRESSOR ARSR-RELATED"/>
    <property type="match status" value="1"/>
</dbReference>
<evidence type="ECO:0000313" key="6">
    <source>
        <dbReference type="Proteomes" id="UP000237889"/>
    </source>
</evidence>
<organism evidence="5 6">
    <name type="scientific">Phreatobacter cathodiphilus</name>
    <dbReference type="NCBI Taxonomy" id="1868589"/>
    <lineage>
        <taxon>Bacteria</taxon>
        <taxon>Pseudomonadati</taxon>
        <taxon>Pseudomonadota</taxon>
        <taxon>Alphaproteobacteria</taxon>
        <taxon>Hyphomicrobiales</taxon>
        <taxon>Phreatobacteraceae</taxon>
        <taxon>Phreatobacter</taxon>
    </lineage>
</organism>
<evidence type="ECO:0000259" key="4">
    <source>
        <dbReference type="PROSITE" id="PS50987"/>
    </source>
</evidence>
<dbReference type="PANTHER" id="PTHR43132">
    <property type="entry name" value="ARSENICAL RESISTANCE OPERON REPRESSOR ARSR-RELATED"/>
    <property type="match status" value="1"/>
</dbReference>
<evidence type="ECO:0000256" key="2">
    <source>
        <dbReference type="ARBA" id="ARBA00023125"/>
    </source>
</evidence>
<dbReference type="AlphaFoldDB" id="A0A2S0N7F0"/>
<dbReference type="KEGG" id="phr:C6569_01945"/>
<dbReference type="EMBL" id="CP027668">
    <property type="protein sequence ID" value="AVO43927.1"/>
    <property type="molecule type" value="Genomic_DNA"/>
</dbReference>
<dbReference type="InterPro" id="IPR011991">
    <property type="entry name" value="ArsR-like_HTH"/>
</dbReference>
<dbReference type="OrthoDB" id="194599at2"/>
<dbReference type="Pfam" id="PF01022">
    <property type="entry name" value="HTH_5"/>
    <property type="match status" value="1"/>
</dbReference>
<keyword evidence="3" id="KW-0804">Transcription</keyword>
<dbReference type="SMART" id="SM00418">
    <property type="entry name" value="HTH_ARSR"/>
    <property type="match status" value="1"/>
</dbReference>
<dbReference type="CDD" id="cd00090">
    <property type="entry name" value="HTH_ARSR"/>
    <property type="match status" value="1"/>
</dbReference>
<keyword evidence="6" id="KW-1185">Reference proteome</keyword>
<accession>A0A2S0N7F0</accession>
<dbReference type="InterPro" id="IPR036388">
    <property type="entry name" value="WH-like_DNA-bd_sf"/>
</dbReference>
<dbReference type="GO" id="GO:0003677">
    <property type="term" value="F:DNA binding"/>
    <property type="evidence" value="ECO:0007669"/>
    <property type="project" value="UniProtKB-KW"/>
</dbReference>
<dbReference type="Proteomes" id="UP000237889">
    <property type="component" value="Chromosome"/>
</dbReference>
<proteinExistence type="predicted"/>
<dbReference type="Gene3D" id="1.10.10.10">
    <property type="entry name" value="Winged helix-like DNA-binding domain superfamily/Winged helix DNA-binding domain"/>
    <property type="match status" value="1"/>
</dbReference>
<keyword evidence="1" id="KW-0805">Transcription regulation</keyword>
<sequence>MAAGPAKAQAMDWQGSDDLSAATVGLAEKAREASRFLKALAHESRLLLLCLLSEKERSVGELEAILALRQPTVSQQLARLRLEGFVTTRRDGKTVYYSLANDDVRRLIGVVYDIFCGSGEAGPA</sequence>
<dbReference type="GO" id="GO:0003700">
    <property type="term" value="F:DNA-binding transcription factor activity"/>
    <property type="evidence" value="ECO:0007669"/>
    <property type="project" value="InterPro"/>
</dbReference>
<protein>
    <submittedName>
        <fullName evidence="5">Transcriptional regulator</fullName>
    </submittedName>
</protein>